<name>A0A2T9YI04_9FUNG</name>
<evidence type="ECO:0000256" key="6">
    <source>
        <dbReference type="RuleBase" id="RU003767"/>
    </source>
</evidence>
<keyword evidence="6" id="KW-0544">Nucleosome core</keyword>
<dbReference type="PANTHER" id="PTHR23430">
    <property type="entry name" value="HISTONE H2A"/>
    <property type="match status" value="1"/>
</dbReference>
<evidence type="ECO:0000259" key="7">
    <source>
        <dbReference type="Pfam" id="PF00125"/>
    </source>
</evidence>
<dbReference type="OrthoDB" id="9421954at2759"/>
<organism evidence="9 10">
    <name type="scientific">Furculomyces boomerangus</name>
    <dbReference type="NCBI Taxonomy" id="61424"/>
    <lineage>
        <taxon>Eukaryota</taxon>
        <taxon>Fungi</taxon>
        <taxon>Fungi incertae sedis</taxon>
        <taxon>Zoopagomycota</taxon>
        <taxon>Kickxellomycotina</taxon>
        <taxon>Harpellomycetes</taxon>
        <taxon>Harpellales</taxon>
        <taxon>Harpellaceae</taxon>
        <taxon>Furculomyces</taxon>
    </lineage>
</organism>
<feature type="domain" description="Core Histone H2A/H2B/H3" evidence="7">
    <location>
        <begin position="4"/>
        <end position="74"/>
    </location>
</feature>
<dbReference type="GO" id="GO:0003677">
    <property type="term" value="F:DNA binding"/>
    <property type="evidence" value="ECO:0007669"/>
    <property type="project" value="UniProtKB-KW"/>
</dbReference>
<evidence type="ECO:0000259" key="8">
    <source>
        <dbReference type="Pfam" id="PF16211"/>
    </source>
</evidence>
<keyword evidence="5 6" id="KW-0539">Nucleus</keyword>
<evidence type="ECO:0000256" key="3">
    <source>
        <dbReference type="ARBA" id="ARBA00010691"/>
    </source>
</evidence>
<evidence type="ECO:0000256" key="5">
    <source>
        <dbReference type="ARBA" id="ARBA00023242"/>
    </source>
</evidence>
<dbReference type="InterPro" id="IPR002119">
    <property type="entry name" value="Histone_H2A"/>
</dbReference>
<keyword evidence="10" id="KW-1185">Reference proteome</keyword>
<evidence type="ECO:0000256" key="1">
    <source>
        <dbReference type="ARBA" id="ARBA00004123"/>
    </source>
</evidence>
<dbReference type="Gene3D" id="1.10.20.10">
    <property type="entry name" value="Histone, subunit A"/>
    <property type="match status" value="1"/>
</dbReference>
<dbReference type="STRING" id="61424.A0A2T9YI04"/>
<dbReference type="Proteomes" id="UP000245699">
    <property type="component" value="Unassembled WGS sequence"/>
</dbReference>
<dbReference type="GO" id="GO:0000786">
    <property type="term" value="C:nucleosome"/>
    <property type="evidence" value="ECO:0007669"/>
    <property type="project" value="UniProtKB-KW"/>
</dbReference>
<keyword evidence="4 6" id="KW-0158">Chromosome</keyword>
<dbReference type="GO" id="GO:0005634">
    <property type="term" value="C:nucleus"/>
    <property type="evidence" value="ECO:0007669"/>
    <property type="project" value="UniProtKB-SubCell"/>
</dbReference>
<dbReference type="Pfam" id="PF00125">
    <property type="entry name" value="Histone"/>
    <property type="match status" value="1"/>
</dbReference>
<protein>
    <recommendedName>
        <fullName evidence="6">Histone H2A</fullName>
    </recommendedName>
</protein>
<dbReference type="FunFam" id="1.10.20.10:FF:000103">
    <property type="entry name" value="Histone H2A type 1"/>
    <property type="match status" value="1"/>
</dbReference>
<comment type="subcellular location">
    <subcellularLocation>
        <location evidence="2">Chromosome</location>
    </subcellularLocation>
    <subcellularLocation>
        <location evidence="1 6">Nucleus</location>
    </subcellularLocation>
</comment>
<proteinExistence type="inferred from homology"/>
<evidence type="ECO:0000256" key="4">
    <source>
        <dbReference type="ARBA" id="ARBA00022454"/>
    </source>
</evidence>
<evidence type="ECO:0000256" key="2">
    <source>
        <dbReference type="ARBA" id="ARBA00004286"/>
    </source>
</evidence>
<sequence length="116" mass="13028">MSVKSTKHLIFPQARIKRYLKKSAPKLKVSSTASVYMSGVLEYLIAELLELAGNAAKDNKRQRISPRHLQLAVRNDDELRKLLKDVTIPQGGVLPNIHSALLPQKTKNKGVELQQF</sequence>
<reference evidence="9 10" key="1">
    <citation type="journal article" date="2018" name="MBio">
        <title>Comparative Genomics Reveals the Core Gene Toolbox for the Fungus-Insect Symbiosis.</title>
        <authorList>
            <person name="Wang Y."/>
            <person name="Stata M."/>
            <person name="Wang W."/>
            <person name="Stajich J.E."/>
            <person name="White M.M."/>
            <person name="Moncalvo J.M."/>
        </authorList>
    </citation>
    <scope>NUCLEOTIDE SEQUENCE [LARGE SCALE GENOMIC DNA]</scope>
    <source>
        <strain evidence="9 10">AUS-77-4</strain>
    </source>
</reference>
<dbReference type="GO" id="GO:0030527">
    <property type="term" value="F:structural constituent of chromatin"/>
    <property type="evidence" value="ECO:0007669"/>
    <property type="project" value="InterPro"/>
</dbReference>
<dbReference type="SUPFAM" id="SSF47113">
    <property type="entry name" value="Histone-fold"/>
    <property type="match status" value="1"/>
</dbReference>
<gene>
    <name evidence="9" type="ORF">BB559_003910</name>
</gene>
<dbReference type="InterPro" id="IPR009072">
    <property type="entry name" value="Histone-fold"/>
</dbReference>
<accession>A0A2T9YI04</accession>
<dbReference type="AlphaFoldDB" id="A0A2T9YI04"/>
<evidence type="ECO:0000313" key="9">
    <source>
        <dbReference type="EMBL" id="PVU91978.1"/>
    </source>
</evidence>
<dbReference type="SMART" id="SM00414">
    <property type="entry name" value="H2A"/>
    <property type="match status" value="1"/>
</dbReference>
<dbReference type="InterPro" id="IPR032454">
    <property type="entry name" value="Histone_H2A_C"/>
</dbReference>
<dbReference type="Pfam" id="PF16211">
    <property type="entry name" value="Histone_H2A_C"/>
    <property type="match status" value="1"/>
</dbReference>
<feature type="domain" description="Histone H2A C-terminal" evidence="8">
    <location>
        <begin position="77"/>
        <end position="109"/>
    </location>
</feature>
<dbReference type="CDD" id="cd00074">
    <property type="entry name" value="HFD_H2A"/>
    <property type="match status" value="1"/>
</dbReference>
<comment type="caution">
    <text evidence="9">The sequence shown here is derived from an EMBL/GenBank/DDBJ whole genome shotgun (WGS) entry which is preliminary data.</text>
</comment>
<keyword evidence="6" id="KW-0238">DNA-binding</keyword>
<dbReference type="GO" id="GO:0046982">
    <property type="term" value="F:protein heterodimerization activity"/>
    <property type="evidence" value="ECO:0007669"/>
    <property type="project" value="InterPro"/>
</dbReference>
<dbReference type="EMBL" id="MBFT01000389">
    <property type="protein sequence ID" value="PVU91978.1"/>
    <property type="molecule type" value="Genomic_DNA"/>
</dbReference>
<dbReference type="InterPro" id="IPR007125">
    <property type="entry name" value="H2A/H2B/H3"/>
</dbReference>
<comment type="subunit">
    <text evidence="6">The nucleosome is a histone octamer containing two molecules each of H2A, H2B, H3 and H4 assembled in one H3-H4 heterotetramer and two H2A-H2B heterodimers. The octamer wraps approximately 147 bp of DNA.</text>
</comment>
<dbReference type="PRINTS" id="PR00620">
    <property type="entry name" value="HISTONEH2A"/>
</dbReference>
<evidence type="ECO:0000313" key="10">
    <source>
        <dbReference type="Proteomes" id="UP000245699"/>
    </source>
</evidence>
<comment type="similarity">
    <text evidence="3 6">Belongs to the histone H2A family.</text>
</comment>